<comment type="similarity">
    <text evidence="1">Belongs to the low molecular weight phosphotyrosine protein phosphatase family.</text>
</comment>
<dbReference type="PANTHER" id="PTHR11717:SF7">
    <property type="entry name" value="LOW MOLECULAR WEIGHT PHOSPHOTYROSINE PROTEIN PHOSPHATASE"/>
    <property type="match status" value="1"/>
</dbReference>
<dbReference type="RefSeq" id="WP_306726738.1">
    <property type="nucleotide sequence ID" value="NZ_JAVDDT010000001.1"/>
</dbReference>
<dbReference type="Proteomes" id="UP001239019">
    <property type="component" value="Unassembled WGS sequence"/>
</dbReference>
<evidence type="ECO:0000313" key="7">
    <source>
        <dbReference type="Proteomes" id="UP001239019"/>
    </source>
</evidence>
<evidence type="ECO:0000256" key="4">
    <source>
        <dbReference type="ARBA" id="ARBA00022912"/>
    </source>
</evidence>
<dbReference type="CDD" id="cd16343">
    <property type="entry name" value="LMWPTP"/>
    <property type="match status" value="1"/>
</dbReference>
<dbReference type="InterPro" id="IPR017867">
    <property type="entry name" value="Tyr_phospatase_low_mol_wt"/>
</dbReference>
<evidence type="ECO:0000256" key="3">
    <source>
        <dbReference type="ARBA" id="ARBA00022801"/>
    </source>
</evidence>
<dbReference type="EMBL" id="JAVDDT010000001">
    <property type="protein sequence ID" value="MDQ2068253.1"/>
    <property type="molecule type" value="Genomic_DNA"/>
</dbReference>
<dbReference type="PRINTS" id="PR00719">
    <property type="entry name" value="LMWPTPASE"/>
</dbReference>
<dbReference type="SUPFAM" id="SSF52788">
    <property type="entry name" value="Phosphotyrosine protein phosphatases I"/>
    <property type="match status" value="1"/>
</dbReference>
<sequence length="159" mass="17613">MTTRILFVCMGNICRSPTAEGVFRYLIEQKSAGPVVEFDSAGTHGYHIGRPADERAVAAAARRGISLAGIRARQVEIEDFERFDLILAADESNLADLERLRPRASRARLRLLLDYAEGDIREVPDPYYGGDKGFEQVLDLVEAACEGLIRSLSQSREGQ</sequence>
<keyword evidence="4" id="KW-0904">Protein phosphatase</keyword>
<protein>
    <recommendedName>
        <fullName evidence="2">protein-tyrosine-phosphatase</fullName>
        <ecNumber evidence="2">3.1.3.48</ecNumber>
    </recommendedName>
</protein>
<dbReference type="InterPro" id="IPR050438">
    <property type="entry name" value="LMW_PTPase"/>
</dbReference>
<dbReference type="Gene3D" id="3.40.50.2300">
    <property type="match status" value="1"/>
</dbReference>
<evidence type="ECO:0000256" key="1">
    <source>
        <dbReference type="ARBA" id="ARBA00011063"/>
    </source>
</evidence>
<evidence type="ECO:0000313" key="6">
    <source>
        <dbReference type="EMBL" id="MDQ2068253.1"/>
    </source>
</evidence>
<dbReference type="EC" id="3.1.3.48" evidence="2"/>
<proteinExistence type="inferred from homology"/>
<evidence type="ECO:0000259" key="5">
    <source>
        <dbReference type="SMART" id="SM00226"/>
    </source>
</evidence>
<dbReference type="InterPro" id="IPR023485">
    <property type="entry name" value="Ptyr_pPase"/>
</dbReference>
<dbReference type="Pfam" id="PF01451">
    <property type="entry name" value="LMWPc"/>
    <property type="match status" value="1"/>
</dbReference>
<reference evidence="6 7" key="1">
    <citation type="submission" date="2023-08" db="EMBL/GenBank/DDBJ databases">
        <title>Whole-genome sequencing of halo(alkali)philic microorganisms from hypersaline lakes.</title>
        <authorList>
            <person name="Sorokin D.Y."/>
            <person name="Abbas B."/>
            <person name="Merkel A.Y."/>
        </authorList>
    </citation>
    <scope>NUCLEOTIDE SEQUENCE [LARGE SCALE GENOMIC DNA]</scope>
    <source>
        <strain evidence="6 7">AB-CW4</strain>
    </source>
</reference>
<keyword evidence="3 6" id="KW-0378">Hydrolase</keyword>
<dbReference type="PANTHER" id="PTHR11717">
    <property type="entry name" value="LOW MOLECULAR WEIGHT PROTEIN TYROSINE PHOSPHATASE"/>
    <property type="match status" value="1"/>
</dbReference>
<accession>A0ABU0W2K8</accession>
<dbReference type="GO" id="GO:0004725">
    <property type="term" value="F:protein tyrosine phosphatase activity"/>
    <property type="evidence" value="ECO:0007669"/>
    <property type="project" value="UniProtKB-EC"/>
</dbReference>
<gene>
    <name evidence="6" type="ORF">RBH19_00010</name>
</gene>
<evidence type="ECO:0000256" key="2">
    <source>
        <dbReference type="ARBA" id="ARBA00013064"/>
    </source>
</evidence>
<name>A0ABU0W2K8_9GAMM</name>
<feature type="domain" description="Phosphotyrosine protein phosphatase I" evidence="5">
    <location>
        <begin position="3"/>
        <end position="151"/>
    </location>
</feature>
<comment type="caution">
    <text evidence="6">The sequence shown here is derived from an EMBL/GenBank/DDBJ whole genome shotgun (WGS) entry which is preliminary data.</text>
</comment>
<organism evidence="6 7">
    <name type="scientific">Natronospira bacteriovora</name>
    <dbReference type="NCBI Taxonomy" id="3069753"/>
    <lineage>
        <taxon>Bacteria</taxon>
        <taxon>Pseudomonadati</taxon>
        <taxon>Pseudomonadota</taxon>
        <taxon>Gammaproteobacteria</taxon>
        <taxon>Natronospirales</taxon>
        <taxon>Natronospiraceae</taxon>
        <taxon>Natronospira</taxon>
    </lineage>
</organism>
<dbReference type="InterPro" id="IPR036196">
    <property type="entry name" value="Ptyr_pPase_sf"/>
</dbReference>
<keyword evidence="7" id="KW-1185">Reference proteome</keyword>
<dbReference type="SMART" id="SM00226">
    <property type="entry name" value="LMWPc"/>
    <property type="match status" value="1"/>
</dbReference>